<accession>A0A212PWA8</accession>
<evidence type="ECO:0000313" key="5">
    <source>
        <dbReference type="EMBL" id="SNB51167.1"/>
    </source>
</evidence>
<dbReference type="PANTHER" id="PTHR33164:SF64">
    <property type="entry name" value="TRANSCRIPTIONAL REGULATOR SLYA"/>
    <property type="match status" value="1"/>
</dbReference>
<dbReference type="GO" id="GO:0006950">
    <property type="term" value="P:response to stress"/>
    <property type="evidence" value="ECO:0007669"/>
    <property type="project" value="TreeGrafter"/>
</dbReference>
<dbReference type="InterPro" id="IPR000835">
    <property type="entry name" value="HTH_MarR-typ"/>
</dbReference>
<dbReference type="PROSITE" id="PS50995">
    <property type="entry name" value="HTH_MARR_2"/>
    <property type="match status" value="1"/>
</dbReference>
<keyword evidence="1" id="KW-0805">Transcription regulation</keyword>
<evidence type="ECO:0000256" key="1">
    <source>
        <dbReference type="ARBA" id="ARBA00023015"/>
    </source>
</evidence>
<dbReference type="InterPro" id="IPR036390">
    <property type="entry name" value="WH_DNA-bd_sf"/>
</dbReference>
<dbReference type="Proteomes" id="UP000198418">
    <property type="component" value="Unassembled WGS sequence"/>
</dbReference>
<name>A0A212PWA8_RHOAC</name>
<dbReference type="InterPro" id="IPR039422">
    <property type="entry name" value="MarR/SlyA-like"/>
</dbReference>
<dbReference type="SUPFAM" id="SSF46785">
    <property type="entry name" value="Winged helix' DNA-binding domain"/>
    <property type="match status" value="1"/>
</dbReference>
<evidence type="ECO:0000256" key="2">
    <source>
        <dbReference type="ARBA" id="ARBA00023125"/>
    </source>
</evidence>
<evidence type="ECO:0000256" key="3">
    <source>
        <dbReference type="ARBA" id="ARBA00023163"/>
    </source>
</evidence>
<reference evidence="6" key="1">
    <citation type="submission" date="2017-06" db="EMBL/GenBank/DDBJ databases">
        <authorList>
            <person name="Varghese N."/>
            <person name="Submissions S."/>
        </authorList>
    </citation>
    <scope>NUCLEOTIDE SEQUENCE [LARGE SCALE GENOMIC DNA]</scope>
    <source>
        <strain evidence="6">DSM 137</strain>
    </source>
</reference>
<keyword evidence="2" id="KW-0238">DNA-binding</keyword>
<dbReference type="Pfam" id="PF12802">
    <property type="entry name" value="MarR_2"/>
    <property type="match status" value="1"/>
</dbReference>
<protein>
    <submittedName>
        <fullName evidence="5">Transcriptional regulator, MarR family</fullName>
    </submittedName>
</protein>
<dbReference type="Gene3D" id="1.10.10.10">
    <property type="entry name" value="Winged helix-like DNA-binding domain superfamily/Winged helix DNA-binding domain"/>
    <property type="match status" value="1"/>
</dbReference>
<keyword evidence="3" id="KW-0804">Transcription</keyword>
<sequence>MSFASYLLASERMSSDWFFEQALVLPRRARVLINAQVESLGLTSATARPLYFLGRLGDGVRAKDLAEALELERPSLVALLDRLEAGGLIERREDPVDRRGKTLHLTPHGKAIYLKADALVREVRRAILEGVAPEDLEACRRVFDRAFANFERLRGA</sequence>
<keyword evidence="6" id="KW-1185">Reference proteome</keyword>
<dbReference type="GO" id="GO:0003677">
    <property type="term" value="F:DNA binding"/>
    <property type="evidence" value="ECO:0007669"/>
    <property type="project" value="UniProtKB-KW"/>
</dbReference>
<dbReference type="PANTHER" id="PTHR33164">
    <property type="entry name" value="TRANSCRIPTIONAL REGULATOR, MARR FAMILY"/>
    <property type="match status" value="1"/>
</dbReference>
<feature type="domain" description="HTH marR-type" evidence="4">
    <location>
        <begin position="15"/>
        <end position="148"/>
    </location>
</feature>
<evidence type="ECO:0000313" key="6">
    <source>
        <dbReference type="Proteomes" id="UP000198418"/>
    </source>
</evidence>
<proteinExistence type="predicted"/>
<gene>
    <name evidence="5" type="ORF">SAMN06265338_10151</name>
</gene>
<dbReference type="AlphaFoldDB" id="A0A212PWA8"/>
<dbReference type="GO" id="GO:0003700">
    <property type="term" value="F:DNA-binding transcription factor activity"/>
    <property type="evidence" value="ECO:0007669"/>
    <property type="project" value="InterPro"/>
</dbReference>
<dbReference type="PRINTS" id="PR00598">
    <property type="entry name" value="HTHMARR"/>
</dbReference>
<dbReference type="EMBL" id="FYDG01000001">
    <property type="protein sequence ID" value="SNB51167.1"/>
    <property type="molecule type" value="Genomic_DNA"/>
</dbReference>
<dbReference type="SMART" id="SM00347">
    <property type="entry name" value="HTH_MARR"/>
    <property type="match status" value="1"/>
</dbReference>
<organism evidence="5 6">
    <name type="scientific">Rhodoblastus acidophilus</name>
    <name type="common">Rhodopseudomonas acidophila</name>
    <dbReference type="NCBI Taxonomy" id="1074"/>
    <lineage>
        <taxon>Bacteria</taxon>
        <taxon>Pseudomonadati</taxon>
        <taxon>Pseudomonadota</taxon>
        <taxon>Alphaproteobacteria</taxon>
        <taxon>Hyphomicrobiales</taxon>
        <taxon>Rhodoblastaceae</taxon>
        <taxon>Rhodoblastus</taxon>
    </lineage>
</organism>
<dbReference type="InterPro" id="IPR036388">
    <property type="entry name" value="WH-like_DNA-bd_sf"/>
</dbReference>
<evidence type="ECO:0000259" key="4">
    <source>
        <dbReference type="PROSITE" id="PS50995"/>
    </source>
</evidence>